<protein>
    <submittedName>
        <fullName evidence="1">Uncharacterized protein</fullName>
    </submittedName>
</protein>
<dbReference type="EMBL" id="JAHYIQ010000012">
    <property type="protein sequence ID" value="KAK1127255.1"/>
    <property type="molecule type" value="Genomic_DNA"/>
</dbReference>
<proteinExistence type="predicted"/>
<accession>A0AA40FYE1</accession>
<organism evidence="1 2">
    <name type="scientific">Melipona bicolor</name>
    <dbReference type="NCBI Taxonomy" id="60889"/>
    <lineage>
        <taxon>Eukaryota</taxon>
        <taxon>Metazoa</taxon>
        <taxon>Ecdysozoa</taxon>
        <taxon>Arthropoda</taxon>
        <taxon>Hexapoda</taxon>
        <taxon>Insecta</taxon>
        <taxon>Pterygota</taxon>
        <taxon>Neoptera</taxon>
        <taxon>Endopterygota</taxon>
        <taxon>Hymenoptera</taxon>
        <taxon>Apocrita</taxon>
        <taxon>Aculeata</taxon>
        <taxon>Apoidea</taxon>
        <taxon>Anthophila</taxon>
        <taxon>Apidae</taxon>
        <taxon>Melipona</taxon>
    </lineage>
</organism>
<sequence>MDVEGDISSFSSERNYLELKLMEEILESNAGALEGNSSPCFCRTYLSEILAKGYILGPFCNYKCK</sequence>
<keyword evidence="2" id="KW-1185">Reference proteome</keyword>
<comment type="caution">
    <text evidence="1">The sequence shown here is derived from an EMBL/GenBank/DDBJ whole genome shotgun (WGS) entry which is preliminary data.</text>
</comment>
<evidence type="ECO:0000313" key="1">
    <source>
        <dbReference type="EMBL" id="KAK1127255.1"/>
    </source>
</evidence>
<name>A0AA40FYE1_9HYME</name>
<dbReference type="Proteomes" id="UP001177670">
    <property type="component" value="Unassembled WGS sequence"/>
</dbReference>
<evidence type="ECO:0000313" key="2">
    <source>
        <dbReference type="Proteomes" id="UP001177670"/>
    </source>
</evidence>
<reference evidence="1" key="1">
    <citation type="submission" date="2021-10" db="EMBL/GenBank/DDBJ databases">
        <title>Melipona bicolor Genome sequencing and assembly.</title>
        <authorList>
            <person name="Araujo N.S."/>
            <person name="Arias M.C."/>
        </authorList>
    </citation>
    <scope>NUCLEOTIDE SEQUENCE</scope>
    <source>
        <strain evidence="1">USP_2M_L1-L4_2017</strain>
        <tissue evidence="1">Whole body</tissue>
    </source>
</reference>
<feature type="non-terminal residue" evidence="1">
    <location>
        <position position="65"/>
    </location>
</feature>
<dbReference type="AlphaFoldDB" id="A0AA40FYE1"/>
<gene>
    <name evidence="1" type="ORF">K0M31_003799</name>
</gene>